<dbReference type="RefSeq" id="WP_227153337.1">
    <property type="nucleotide sequence ID" value="NZ_JAJCGD010000047.1"/>
</dbReference>
<evidence type="ECO:0000313" key="2">
    <source>
        <dbReference type="Proteomes" id="UP001198190"/>
    </source>
</evidence>
<protein>
    <submittedName>
        <fullName evidence="1">Uncharacterized protein</fullName>
    </submittedName>
</protein>
<dbReference type="EMBL" id="JAJCGD010000047">
    <property type="protein sequence ID" value="MCB6829306.1"/>
    <property type="molecule type" value="Genomic_DNA"/>
</dbReference>
<comment type="caution">
    <text evidence="1">The sequence shown here is derived from an EMBL/GenBank/DDBJ whole genome shotgun (WGS) entry which is preliminary data.</text>
</comment>
<gene>
    <name evidence="1" type="ORF">LIY65_11465</name>
</gene>
<reference evidence="1" key="1">
    <citation type="submission" date="2021-10" db="EMBL/GenBank/DDBJ databases">
        <title>Collection of gut derived symbiotic bacterial strains cultured from healthy donors.</title>
        <authorList>
            <person name="Lin H."/>
            <person name="Littmann E."/>
            <person name="Claire K."/>
            <person name="Pamer E."/>
        </authorList>
    </citation>
    <scope>NUCLEOTIDE SEQUENCE</scope>
    <source>
        <strain evidence="1">MSK.7.16</strain>
    </source>
</reference>
<evidence type="ECO:0000313" key="1">
    <source>
        <dbReference type="EMBL" id="MCB6829306.1"/>
    </source>
</evidence>
<sequence length="128" mass="14770">MDNEFKISNNPTGQELIDDIALITNTIATLSEYVAKTKNILAQADDTYKRIWDMKYLMYSEQYPKINQVKLKAMVNTDDDVVRAKAVLLDAKEKSILADSKYKSWDNRFIAVRKIASIKTTEMQTIER</sequence>
<accession>A0AAW4UCD5</accession>
<dbReference type="Proteomes" id="UP001198190">
    <property type="component" value="Unassembled WGS sequence"/>
</dbReference>
<organism evidence="1 2">
    <name type="scientific">Megamonas funiformis</name>
    <dbReference type="NCBI Taxonomy" id="437897"/>
    <lineage>
        <taxon>Bacteria</taxon>
        <taxon>Bacillati</taxon>
        <taxon>Bacillota</taxon>
        <taxon>Negativicutes</taxon>
        <taxon>Selenomonadales</taxon>
        <taxon>Selenomonadaceae</taxon>
        <taxon>Megamonas</taxon>
    </lineage>
</organism>
<name>A0AAW4UCD5_9FIRM</name>
<dbReference type="AlphaFoldDB" id="A0AAW4UCD5"/>
<proteinExistence type="predicted"/>